<comment type="pathway">
    <text evidence="3">Cofactor biosynthesis; iron-sulfur cluster biosynthesis.</text>
</comment>
<evidence type="ECO:0000313" key="16">
    <source>
        <dbReference type="Proteomes" id="UP001152803"/>
    </source>
</evidence>
<dbReference type="FunFam" id="1.20.1280.20:FF:000002">
    <property type="entry name" value="HscB mitochondrial iron-sulfur cluster co-chaperone"/>
    <property type="match status" value="1"/>
</dbReference>
<organism evidence="15 16">
    <name type="scientific">Conger conger</name>
    <name type="common">Conger eel</name>
    <name type="synonym">Muraena conger</name>
    <dbReference type="NCBI Taxonomy" id="82655"/>
    <lineage>
        <taxon>Eukaryota</taxon>
        <taxon>Metazoa</taxon>
        <taxon>Chordata</taxon>
        <taxon>Craniata</taxon>
        <taxon>Vertebrata</taxon>
        <taxon>Euteleostomi</taxon>
        <taxon>Actinopterygii</taxon>
        <taxon>Neopterygii</taxon>
        <taxon>Teleostei</taxon>
        <taxon>Anguilliformes</taxon>
        <taxon>Congridae</taxon>
        <taxon>Conger</taxon>
    </lineage>
</organism>
<dbReference type="NCBIfam" id="TIGR00714">
    <property type="entry name" value="hscB"/>
    <property type="match status" value="1"/>
</dbReference>
<evidence type="ECO:0000256" key="8">
    <source>
        <dbReference type="ARBA" id="ARBA00023186"/>
    </source>
</evidence>
<dbReference type="AlphaFoldDB" id="A0A9Q1HV65"/>
<comment type="similarity">
    <text evidence="4">Belongs to the HscB family.</text>
</comment>
<evidence type="ECO:0000256" key="12">
    <source>
        <dbReference type="ARBA" id="ARBA00065697"/>
    </source>
</evidence>
<dbReference type="InterPro" id="IPR036869">
    <property type="entry name" value="J_dom_sf"/>
</dbReference>
<dbReference type="EMBL" id="JAFJMO010000011">
    <property type="protein sequence ID" value="KAJ8263396.1"/>
    <property type="molecule type" value="Genomic_DNA"/>
</dbReference>
<dbReference type="Proteomes" id="UP001152803">
    <property type="component" value="Unassembled WGS sequence"/>
</dbReference>
<dbReference type="GO" id="GO:0046872">
    <property type="term" value="F:metal ion binding"/>
    <property type="evidence" value="ECO:0007669"/>
    <property type="project" value="UniProtKB-KW"/>
</dbReference>
<dbReference type="Gene3D" id="1.10.287.110">
    <property type="entry name" value="DnaJ domain"/>
    <property type="match status" value="1"/>
</dbReference>
<evidence type="ECO:0000256" key="9">
    <source>
        <dbReference type="ARBA" id="ARBA00054586"/>
    </source>
</evidence>
<comment type="caution">
    <text evidence="15">The sequence shown here is derived from an EMBL/GenBank/DDBJ whole genome shotgun (WGS) entry which is preliminary data.</text>
</comment>
<evidence type="ECO:0000256" key="2">
    <source>
        <dbReference type="ARBA" id="ARBA00004496"/>
    </source>
</evidence>
<dbReference type="Pfam" id="PF07743">
    <property type="entry name" value="HSCB_C"/>
    <property type="match status" value="1"/>
</dbReference>
<comment type="function">
    <text evidence="9">Acts as a co-chaperone in iron-sulfur cluster assembly in mitochondria. Required for incorporation of iron-sulfur clusters into SDHB, the iron-sulfur protein subunit of succinate dehydrogenase that is involved in complex II of the mitochondrial electron transport chain. Recruited to SDHB by interaction with SDHAF1 which first binds SDHB and then recruits the iron-sulfur transfer complex formed by HSC20, HSPA9 and ISCU through direct binding to HSC20. Plays an essential role in hematopoiesis.</text>
</comment>
<evidence type="ECO:0000256" key="6">
    <source>
        <dbReference type="ARBA" id="ARBA00022723"/>
    </source>
</evidence>
<dbReference type="InterPro" id="IPR001623">
    <property type="entry name" value="DnaJ_domain"/>
</dbReference>
<gene>
    <name evidence="15" type="ORF">COCON_G00158530</name>
</gene>
<evidence type="ECO:0000256" key="7">
    <source>
        <dbReference type="ARBA" id="ARBA00023128"/>
    </source>
</evidence>
<evidence type="ECO:0000256" key="10">
    <source>
        <dbReference type="ARBA" id="ARBA00058496"/>
    </source>
</evidence>
<dbReference type="InterPro" id="IPR009073">
    <property type="entry name" value="HscB_oligo_C"/>
</dbReference>
<evidence type="ECO:0000313" key="15">
    <source>
        <dbReference type="EMBL" id="KAJ8263396.1"/>
    </source>
</evidence>
<accession>A0A9Q1HV65</accession>
<dbReference type="PANTHER" id="PTHR14021">
    <property type="entry name" value="IRON-SULFUR CLUSTER CO-CHAPERONE PROTEIN HSCB"/>
    <property type="match status" value="1"/>
</dbReference>
<keyword evidence="8" id="KW-0143">Chaperone</keyword>
<evidence type="ECO:0000256" key="5">
    <source>
        <dbReference type="ARBA" id="ARBA00022490"/>
    </source>
</evidence>
<keyword evidence="6" id="KW-0479">Metal-binding</keyword>
<keyword evidence="7" id="KW-0496">Mitochondrion</keyword>
<protein>
    <recommendedName>
        <fullName evidence="13">Iron-sulfur cluster co-chaperone protein HscB</fullName>
    </recommendedName>
</protein>
<evidence type="ECO:0000256" key="3">
    <source>
        <dbReference type="ARBA" id="ARBA00005151"/>
    </source>
</evidence>
<comment type="subunit">
    <text evidence="11">Homodimer. Interacts with ISCU (cytoplasmic form); this interaction stabilizes the (Fe-S) clusters on ISCU. Interacts with the CIA complex member CIAO1 (via LYR motif).</text>
</comment>
<name>A0A9Q1HV65_CONCO</name>
<comment type="subunit">
    <text evidence="12">Interacts with ISCU and HSPA9 to form an iron-sulfur transfer complex. Interacts with SDHAF1 (via the first LYR motif); the interaction recruits the iron-sulfur transfer complex composed of HSC20, HSPA9 and ISCU and mediates the incorporation of iron-sulfur clusters into SDHB which also interacts with HSC20. Interacts with the cytoplasmic form of ISCU and with CIA complex member CIAO1 (via LYR motif).</text>
</comment>
<dbReference type="GO" id="GO:0051259">
    <property type="term" value="P:protein complex oligomerization"/>
    <property type="evidence" value="ECO:0007669"/>
    <property type="project" value="InterPro"/>
</dbReference>
<dbReference type="FunFam" id="1.10.287.110:FF:000042">
    <property type="entry name" value="Iron-sulfur cluster co-chaperone protein HscB, mitochondrial"/>
    <property type="match status" value="1"/>
</dbReference>
<dbReference type="PROSITE" id="PS50076">
    <property type="entry name" value="DNAJ_2"/>
    <property type="match status" value="1"/>
</dbReference>
<evidence type="ECO:0000256" key="1">
    <source>
        <dbReference type="ARBA" id="ARBA00004173"/>
    </source>
</evidence>
<comment type="subcellular location">
    <subcellularLocation>
        <location evidence="2">Cytoplasm</location>
    </subcellularLocation>
    <subcellularLocation>
        <location evidence="1">Mitochondrion</location>
    </subcellularLocation>
</comment>
<dbReference type="SMART" id="SM00271">
    <property type="entry name" value="DnaJ"/>
    <property type="match status" value="1"/>
</dbReference>
<keyword evidence="5" id="KW-0963">Cytoplasm</keyword>
<proteinExistence type="inferred from homology"/>
<feature type="domain" description="J" evidence="14">
    <location>
        <begin position="116"/>
        <end position="188"/>
    </location>
</feature>
<dbReference type="SUPFAM" id="SSF46565">
    <property type="entry name" value="Chaperone J-domain"/>
    <property type="match status" value="1"/>
</dbReference>
<dbReference type="GO" id="GO:0001671">
    <property type="term" value="F:ATPase activator activity"/>
    <property type="evidence" value="ECO:0007669"/>
    <property type="project" value="InterPro"/>
</dbReference>
<dbReference type="GO" id="GO:0051087">
    <property type="term" value="F:protein-folding chaperone binding"/>
    <property type="evidence" value="ECO:0007669"/>
    <property type="project" value="InterPro"/>
</dbReference>
<dbReference type="GO" id="GO:0005739">
    <property type="term" value="C:mitochondrion"/>
    <property type="evidence" value="ECO:0007669"/>
    <property type="project" value="UniProtKB-SubCell"/>
</dbReference>
<comment type="function">
    <text evidence="10">Acts as a co-chaperone in iron-sulfur cluster assembly in the cytoplasm. Also mediates complex formation between components of the cytosolic iron-sulfur biogenesis pathway and the CIA targeting complex composed of CIAO1, DIPK1B/FAM69B and MMS19 by binding directly to the scaffold protein ISCU and to CIAO1. This facilitates iron-sulfur cluster insertion into a number of cytoplasmic and nuclear proteins including POLD1, ELP3, DPYD and PPAT.</text>
</comment>
<keyword evidence="16" id="KW-1185">Reference proteome</keyword>
<evidence type="ECO:0000256" key="4">
    <source>
        <dbReference type="ARBA" id="ARBA00010476"/>
    </source>
</evidence>
<dbReference type="PANTHER" id="PTHR14021:SF15">
    <property type="entry name" value="IRON-SULFUR CLUSTER CO-CHAPERONE PROTEIN HSCB"/>
    <property type="match status" value="1"/>
</dbReference>
<evidence type="ECO:0000256" key="11">
    <source>
        <dbReference type="ARBA" id="ARBA00065241"/>
    </source>
</evidence>
<evidence type="ECO:0000256" key="13">
    <source>
        <dbReference type="ARBA" id="ARBA00073563"/>
    </source>
</evidence>
<evidence type="ECO:0000259" key="14">
    <source>
        <dbReference type="PROSITE" id="PS50076"/>
    </source>
</evidence>
<dbReference type="SUPFAM" id="SSF47144">
    <property type="entry name" value="HSC20 (HSCB), C-terminal oligomerisation domain"/>
    <property type="match status" value="1"/>
</dbReference>
<dbReference type="OrthoDB" id="448954at2759"/>
<dbReference type="Gene3D" id="1.20.1280.20">
    <property type="entry name" value="HscB, C-terminal domain"/>
    <property type="match status" value="1"/>
</dbReference>
<reference evidence="15" key="1">
    <citation type="journal article" date="2023" name="Science">
        <title>Genome structures resolve the early diversification of teleost fishes.</title>
        <authorList>
            <person name="Parey E."/>
            <person name="Louis A."/>
            <person name="Montfort J."/>
            <person name="Bouchez O."/>
            <person name="Roques C."/>
            <person name="Iampietro C."/>
            <person name="Lluch J."/>
            <person name="Castinel A."/>
            <person name="Donnadieu C."/>
            <person name="Desvignes T."/>
            <person name="Floi Bucao C."/>
            <person name="Jouanno E."/>
            <person name="Wen M."/>
            <person name="Mejri S."/>
            <person name="Dirks R."/>
            <person name="Jansen H."/>
            <person name="Henkel C."/>
            <person name="Chen W.J."/>
            <person name="Zahm M."/>
            <person name="Cabau C."/>
            <person name="Klopp C."/>
            <person name="Thompson A.W."/>
            <person name="Robinson-Rechavi M."/>
            <person name="Braasch I."/>
            <person name="Lecointre G."/>
            <person name="Bobe J."/>
            <person name="Postlethwait J.H."/>
            <person name="Berthelot C."/>
            <person name="Roest Crollius H."/>
            <person name="Guiguen Y."/>
        </authorList>
    </citation>
    <scope>NUCLEOTIDE SEQUENCE</scope>
    <source>
        <strain evidence="15">Concon-B</strain>
    </source>
</reference>
<dbReference type="InterPro" id="IPR036386">
    <property type="entry name" value="HscB_C_sf"/>
</dbReference>
<dbReference type="GO" id="GO:0044571">
    <property type="term" value="P:[2Fe-2S] cluster assembly"/>
    <property type="evidence" value="ECO:0007669"/>
    <property type="project" value="InterPro"/>
</dbReference>
<dbReference type="InterPro" id="IPR004640">
    <property type="entry name" value="HscB"/>
</dbReference>
<sequence length="281" mass="31907">MQALNTLRWICSSRCYQNANGFGKYIVNILPSSSNAVLNAELTLHNKYITGNRGLCNTTSQLLGRFNANQAVYTNQSRTFSTVLDKCWKCECSIQVVPVFFCPACKVIQAPDDHATYFDIMDCDKAFALDTQKLQRRYLYLQRSLHPDNFSQKTQKEQEYSETQSALVSKAYRTLLKPLSRGIYMLELGGVPVEEGTDIGADQQFLLDIMEINERLEETQSKEEVDNIGFSVEDQLQGLTEKINASFLKGDVSSAKLLIGQMKYFVNIREKVKEKLSEMLV</sequence>